<reference evidence="1 2" key="1">
    <citation type="journal article" date="2013" name="Antonie Van Leeuwenhoek">
        <title>Dongia rigui sp. nov., isolated from freshwater of a large wetland in Korea.</title>
        <authorList>
            <person name="Baik K.S."/>
            <person name="Hwang Y.M."/>
            <person name="Choi J.S."/>
            <person name="Kwon J."/>
            <person name="Seong C.N."/>
        </authorList>
    </citation>
    <scope>NUCLEOTIDE SEQUENCE [LARGE SCALE GENOMIC DNA]</scope>
    <source>
        <strain evidence="1 2">04SU4-P</strain>
    </source>
</reference>
<gene>
    <name evidence="1" type="ORF">SMD31_06650</name>
</gene>
<accession>A0ABU5DY08</accession>
<dbReference type="InterPro" id="IPR010296">
    <property type="entry name" value="DUF899_thioredox"/>
</dbReference>
<keyword evidence="2" id="KW-1185">Reference proteome</keyword>
<evidence type="ECO:0000313" key="2">
    <source>
        <dbReference type="Proteomes" id="UP001271769"/>
    </source>
</evidence>
<comment type="caution">
    <text evidence="1">The sequence shown here is derived from an EMBL/GenBank/DDBJ whole genome shotgun (WGS) entry which is preliminary data.</text>
</comment>
<dbReference type="Proteomes" id="UP001271769">
    <property type="component" value="Unassembled WGS sequence"/>
</dbReference>
<organism evidence="1 2">
    <name type="scientific">Dongia rigui</name>
    <dbReference type="NCBI Taxonomy" id="940149"/>
    <lineage>
        <taxon>Bacteria</taxon>
        <taxon>Pseudomonadati</taxon>
        <taxon>Pseudomonadota</taxon>
        <taxon>Alphaproteobacteria</taxon>
        <taxon>Rhodospirillales</taxon>
        <taxon>Dongiaceae</taxon>
        <taxon>Dongia</taxon>
    </lineage>
</organism>
<dbReference type="InterPro" id="IPR036249">
    <property type="entry name" value="Thioredoxin-like_sf"/>
</dbReference>
<protein>
    <submittedName>
        <fullName evidence="1">DUF899 domain-containing protein</fullName>
    </submittedName>
</protein>
<proteinExistence type="predicted"/>
<dbReference type="RefSeq" id="WP_320500023.1">
    <property type="nucleotide sequence ID" value="NZ_JAXCLX010000001.1"/>
</dbReference>
<dbReference type="EMBL" id="JAXCLX010000001">
    <property type="protein sequence ID" value="MDY0871593.1"/>
    <property type="molecule type" value="Genomic_DNA"/>
</dbReference>
<name>A0ABU5DY08_9PROT</name>
<evidence type="ECO:0000313" key="1">
    <source>
        <dbReference type="EMBL" id="MDY0871593.1"/>
    </source>
</evidence>
<dbReference type="Pfam" id="PF05988">
    <property type="entry name" value="DUF899"/>
    <property type="match status" value="1"/>
</dbReference>
<dbReference type="SUPFAM" id="SSF52833">
    <property type="entry name" value="Thioredoxin-like"/>
    <property type="match status" value="1"/>
</dbReference>
<sequence>MPVGFKAKSDAQDVGHAVATREEWLQARLALYRAEKELTRQSDALAAQRQALPWVRVEKEYRFETAQGIASLPDLFQGRSQLLVYHFMFGPDWQAGCPSCSMIADGFDGYHVHLANHDVTLMAVSRARLEKLDRYKARMGWSFPWASSGDGAFNFDFNVSFTEEQQRQGIEYNYLKKGHAMDMEPLPGPVVQFAQSCGTTGPSYARDRPGMSAFVMREGAVYHTYSTYARGLDVLWGSYQWLDRAPLGRNETGPWFRRHDEYGAA</sequence>